<dbReference type="Gene3D" id="3.40.1280.10">
    <property type="match status" value="1"/>
</dbReference>
<evidence type="ECO:0000256" key="7">
    <source>
        <dbReference type="ARBA" id="ARBA00022603"/>
    </source>
</evidence>
<dbReference type="NCBIfam" id="NF008690">
    <property type="entry name" value="PRK11713.1-1"/>
    <property type="match status" value="1"/>
</dbReference>
<evidence type="ECO:0000256" key="9">
    <source>
        <dbReference type="ARBA" id="ARBA00022691"/>
    </source>
</evidence>
<evidence type="ECO:0000256" key="11">
    <source>
        <dbReference type="ARBA" id="ARBA00047944"/>
    </source>
</evidence>
<proteinExistence type="inferred from homology"/>
<dbReference type="CDD" id="cd18084">
    <property type="entry name" value="RsmE-like"/>
    <property type="match status" value="1"/>
</dbReference>
<dbReference type="InterPro" id="IPR046886">
    <property type="entry name" value="RsmE_MTase_dom"/>
</dbReference>
<dbReference type="GO" id="GO:0070042">
    <property type="term" value="F:rRNA (uridine-N3-)-methyltransferase activity"/>
    <property type="evidence" value="ECO:0007669"/>
    <property type="project" value="TreeGrafter"/>
</dbReference>
<evidence type="ECO:0000313" key="15">
    <source>
        <dbReference type="EMBL" id="PWC16752.1"/>
    </source>
</evidence>
<evidence type="ECO:0000313" key="16">
    <source>
        <dbReference type="Proteomes" id="UP000296159"/>
    </source>
</evidence>
<gene>
    <name evidence="15" type="ORF">DDT56_08390</name>
</gene>
<dbReference type="EMBL" id="QDKH01000008">
    <property type="protein sequence ID" value="PWC16752.1"/>
    <property type="molecule type" value="Genomic_DNA"/>
</dbReference>
<accession>A0A2U1U546</accession>
<feature type="domain" description="Ribosomal RNA small subunit methyltransferase E methyltransferase" evidence="13">
    <location>
        <begin position="75"/>
        <end position="237"/>
    </location>
</feature>
<comment type="function">
    <text evidence="10 12">Specifically methylates the N3 position of the uracil ring of uridine 1498 (m3U1498) in 16S rRNA. Acts on the fully assembled 30S ribosomal subunit.</text>
</comment>
<evidence type="ECO:0000256" key="1">
    <source>
        <dbReference type="ARBA" id="ARBA00004496"/>
    </source>
</evidence>
<dbReference type="PIRSF" id="PIRSF015601">
    <property type="entry name" value="MTase_slr0722"/>
    <property type="match status" value="1"/>
</dbReference>
<keyword evidence="8 12" id="KW-0808">Transferase</keyword>
<name>A0A2U1U546_9GAMM</name>
<dbReference type="InterPro" id="IPR015947">
    <property type="entry name" value="PUA-like_sf"/>
</dbReference>
<keyword evidence="5 12" id="KW-0963">Cytoplasm</keyword>
<dbReference type="GO" id="GO:0005737">
    <property type="term" value="C:cytoplasm"/>
    <property type="evidence" value="ECO:0007669"/>
    <property type="project" value="UniProtKB-SubCell"/>
</dbReference>
<dbReference type="EC" id="2.1.1.193" evidence="3 12"/>
<comment type="catalytic activity">
    <reaction evidence="11 12">
        <text>uridine(1498) in 16S rRNA + S-adenosyl-L-methionine = N(3)-methyluridine(1498) in 16S rRNA + S-adenosyl-L-homocysteine + H(+)</text>
        <dbReference type="Rhea" id="RHEA:42920"/>
        <dbReference type="Rhea" id="RHEA-COMP:10283"/>
        <dbReference type="Rhea" id="RHEA-COMP:10284"/>
        <dbReference type="ChEBI" id="CHEBI:15378"/>
        <dbReference type="ChEBI" id="CHEBI:57856"/>
        <dbReference type="ChEBI" id="CHEBI:59789"/>
        <dbReference type="ChEBI" id="CHEBI:65315"/>
        <dbReference type="ChEBI" id="CHEBI:74502"/>
        <dbReference type="EC" id="2.1.1.193"/>
    </reaction>
</comment>
<evidence type="ECO:0000256" key="3">
    <source>
        <dbReference type="ARBA" id="ARBA00012328"/>
    </source>
</evidence>
<dbReference type="NCBIfam" id="TIGR00046">
    <property type="entry name" value="RsmE family RNA methyltransferase"/>
    <property type="match status" value="1"/>
</dbReference>
<dbReference type="NCBIfam" id="NF008692">
    <property type="entry name" value="PRK11713.1-5"/>
    <property type="match status" value="1"/>
</dbReference>
<dbReference type="Gene3D" id="2.40.240.20">
    <property type="entry name" value="Hypothetical PUA domain-like, domain 1"/>
    <property type="match status" value="1"/>
</dbReference>
<keyword evidence="7 12" id="KW-0489">Methyltransferase</keyword>
<dbReference type="AlphaFoldDB" id="A0A2U1U546"/>
<comment type="subcellular location">
    <subcellularLocation>
        <location evidence="1 12">Cytoplasm</location>
    </subcellularLocation>
</comment>
<keyword evidence="16" id="KW-1185">Reference proteome</keyword>
<dbReference type="Proteomes" id="UP000296159">
    <property type="component" value="Unassembled WGS sequence"/>
</dbReference>
<protein>
    <recommendedName>
        <fullName evidence="4 12">Ribosomal RNA small subunit methyltransferase E</fullName>
        <ecNumber evidence="3 12">2.1.1.193</ecNumber>
    </recommendedName>
</protein>
<dbReference type="FunFam" id="3.40.1280.10:FF:000007">
    <property type="entry name" value="Ribosomal RNA small subunit methyltransferase E"/>
    <property type="match status" value="1"/>
</dbReference>
<dbReference type="SUPFAM" id="SSF75217">
    <property type="entry name" value="alpha/beta knot"/>
    <property type="match status" value="1"/>
</dbReference>
<dbReference type="InterPro" id="IPR029026">
    <property type="entry name" value="tRNA_m1G_MTases_N"/>
</dbReference>
<evidence type="ECO:0000256" key="12">
    <source>
        <dbReference type="PIRNR" id="PIRNR015601"/>
    </source>
</evidence>
<evidence type="ECO:0000256" key="8">
    <source>
        <dbReference type="ARBA" id="ARBA00022679"/>
    </source>
</evidence>
<keyword evidence="9 12" id="KW-0949">S-adenosyl-L-methionine</keyword>
<dbReference type="Pfam" id="PF04452">
    <property type="entry name" value="Methyltrans_RNA"/>
    <property type="match status" value="1"/>
</dbReference>
<reference evidence="15 16" key="1">
    <citation type="submission" date="2018-04" db="EMBL/GenBank/DDBJ databases">
        <title>Brenneria corticis sp.nov.</title>
        <authorList>
            <person name="Li Y."/>
        </authorList>
    </citation>
    <scope>NUCLEOTIDE SEQUENCE [LARGE SCALE GENOMIC DNA]</scope>
    <source>
        <strain evidence="15 16">CFCC 11842</strain>
    </source>
</reference>
<evidence type="ECO:0000256" key="6">
    <source>
        <dbReference type="ARBA" id="ARBA00022552"/>
    </source>
</evidence>
<sequence>MRIPRIFHPETLPLAGGEVALSEDAANHVGRVLRMSSGQPLQLFDGSNHIFDAEIVLADKKNVRVRVAEGKLEDKESPLRLHLGQVISRGEKMEFTIQKSIELGVNVITPLLSERCGVKLDGDRLEKKLVQWRKIAIAACEQCGRNRLPQVRPAMTLEAWCAEQDAALKLNLHPRATQSINTLPLPVNQIRLLIGPEGGLSASEISMTSEYGFTDILLGPRVLRTETTALTAITALQVRFGDLG</sequence>
<evidence type="ECO:0000259" key="14">
    <source>
        <dbReference type="Pfam" id="PF20260"/>
    </source>
</evidence>
<dbReference type="Pfam" id="PF20260">
    <property type="entry name" value="PUA_4"/>
    <property type="match status" value="1"/>
</dbReference>
<dbReference type="InterPro" id="IPR046887">
    <property type="entry name" value="RsmE_PUA-like"/>
</dbReference>
<comment type="similarity">
    <text evidence="2 12">Belongs to the RNA methyltransferase RsmE family.</text>
</comment>
<keyword evidence="6 12" id="KW-0698">rRNA processing</keyword>
<dbReference type="GO" id="GO:0070475">
    <property type="term" value="P:rRNA base methylation"/>
    <property type="evidence" value="ECO:0007669"/>
    <property type="project" value="TreeGrafter"/>
</dbReference>
<evidence type="ECO:0000256" key="10">
    <source>
        <dbReference type="ARBA" id="ARBA00025699"/>
    </source>
</evidence>
<evidence type="ECO:0000259" key="13">
    <source>
        <dbReference type="Pfam" id="PF04452"/>
    </source>
</evidence>
<comment type="caution">
    <text evidence="15">The sequence shown here is derived from an EMBL/GenBank/DDBJ whole genome shotgun (WGS) entry which is preliminary data.</text>
</comment>
<evidence type="ECO:0000256" key="4">
    <source>
        <dbReference type="ARBA" id="ARBA00013673"/>
    </source>
</evidence>
<dbReference type="PANTHER" id="PTHR30027">
    <property type="entry name" value="RIBOSOMAL RNA SMALL SUBUNIT METHYLTRANSFERASE E"/>
    <property type="match status" value="1"/>
</dbReference>
<evidence type="ECO:0000256" key="5">
    <source>
        <dbReference type="ARBA" id="ARBA00022490"/>
    </source>
</evidence>
<dbReference type="SUPFAM" id="SSF88697">
    <property type="entry name" value="PUA domain-like"/>
    <property type="match status" value="1"/>
</dbReference>
<dbReference type="PANTHER" id="PTHR30027:SF3">
    <property type="entry name" value="16S RRNA (URACIL(1498)-N(3))-METHYLTRANSFERASE"/>
    <property type="match status" value="1"/>
</dbReference>
<organism evidence="15 16">
    <name type="scientific">Brenneria corticis</name>
    <dbReference type="NCBI Taxonomy" id="2173106"/>
    <lineage>
        <taxon>Bacteria</taxon>
        <taxon>Pseudomonadati</taxon>
        <taxon>Pseudomonadota</taxon>
        <taxon>Gammaproteobacteria</taxon>
        <taxon>Enterobacterales</taxon>
        <taxon>Pectobacteriaceae</taxon>
        <taxon>Brenneria</taxon>
    </lineage>
</organism>
<dbReference type="RefSeq" id="WP_136166002.1">
    <property type="nucleotide sequence ID" value="NZ_KZ819076.1"/>
</dbReference>
<dbReference type="InterPro" id="IPR006700">
    <property type="entry name" value="RsmE"/>
</dbReference>
<evidence type="ECO:0000256" key="2">
    <source>
        <dbReference type="ARBA" id="ARBA00005528"/>
    </source>
</evidence>
<dbReference type="InterPro" id="IPR029028">
    <property type="entry name" value="Alpha/beta_knot_MTases"/>
</dbReference>
<feature type="domain" description="Ribosomal RNA small subunit methyltransferase E PUA-like" evidence="14">
    <location>
        <begin position="21"/>
        <end position="67"/>
    </location>
</feature>